<sequence>PSTSNLALNAYGVPIASVGPPVARAAASMKPTDLNDRIRVCVRKRPLNKKEVARKEVDIATVQGRTLWMNEPKVKVDLTKYVEQHEFVFDETFDSDSTNDEVYRRTAFPLVEYTFGGGKATCFAYGQTGSGKTFTMLDSTNGLYVKASRDIFHLLTQPQHSHLSAWVSFYEIYQGQLYDLLNSRKKLHAREDGKQQVCIAGLREFEVDAVEKLMQIFEHGNTARSTGATGANADSSRSHAIFQIVLKHNTGKKQIQGKLSFIDLAGSERGADRGDSDKQTRMEGSEINKSLLALKECIRALDQDSKHTPFRQSKLTQVLKDSFIGNSRTCMIATISPNISNSEHSLNTLRYADRCVTCKSASSRIFSWRVCYGLSYFASTYFSIPPQSERAQRR</sequence>
<dbReference type="GO" id="GO:0007019">
    <property type="term" value="P:microtubule depolymerization"/>
    <property type="evidence" value="ECO:0007669"/>
    <property type="project" value="TreeGrafter"/>
</dbReference>
<dbReference type="Proteomes" id="UP000269721">
    <property type="component" value="Unassembled WGS sequence"/>
</dbReference>
<accession>A0A4P9WHF2</accession>
<evidence type="ECO:0000256" key="1">
    <source>
        <dbReference type="ARBA" id="ARBA00022701"/>
    </source>
</evidence>
<dbReference type="Pfam" id="PF00225">
    <property type="entry name" value="Kinesin"/>
    <property type="match status" value="1"/>
</dbReference>
<evidence type="ECO:0000256" key="3">
    <source>
        <dbReference type="ARBA" id="ARBA00022840"/>
    </source>
</evidence>
<dbReference type="GO" id="GO:0005874">
    <property type="term" value="C:microtubule"/>
    <property type="evidence" value="ECO:0007669"/>
    <property type="project" value="UniProtKB-KW"/>
</dbReference>
<dbReference type="InterPro" id="IPR027640">
    <property type="entry name" value="Kinesin-like_fam"/>
</dbReference>
<dbReference type="GO" id="GO:0003777">
    <property type="term" value="F:microtubule motor activity"/>
    <property type="evidence" value="ECO:0007669"/>
    <property type="project" value="InterPro"/>
</dbReference>
<reference evidence="10" key="1">
    <citation type="journal article" date="2018" name="Nat. Microbiol.">
        <title>Leveraging single-cell genomics to expand the fungal tree of life.</title>
        <authorList>
            <person name="Ahrendt S.R."/>
            <person name="Quandt C.A."/>
            <person name="Ciobanu D."/>
            <person name="Clum A."/>
            <person name="Salamov A."/>
            <person name="Andreopoulos B."/>
            <person name="Cheng J.F."/>
            <person name="Woyke T."/>
            <person name="Pelin A."/>
            <person name="Henrissat B."/>
            <person name="Reynolds N.K."/>
            <person name="Benny G.L."/>
            <person name="Smith M.E."/>
            <person name="James T.Y."/>
            <person name="Grigoriev I.V."/>
        </authorList>
    </citation>
    <scope>NUCLEOTIDE SEQUENCE [LARGE SCALE GENOMIC DNA]</scope>
</reference>
<keyword evidence="9" id="KW-0378">Hydrolase</keyword>
<proteinExistence type="inferred from homology"/>
<dbReference type="SUPFAM" id="SSF52540">
    <property type="entry name" value="P-loop containing nucleoside triphosphate hydrolases"/>
    <property type="match status" value="1"/>
</dbReference>
<evidence type="ECO:0000256" key="7">
    <source>
        <dbReference type="RuleBase" id="RU000394"/>
    </source>
</evidence>
<dbReference type="Gene3D" id="3.40.850.10">
    <property type="entry name" value="Kinesin motor domain"/>
    <property type="match status" value="1"/>
</dbReference>
<comment type="similarity">
    <text evidence="5">Belongs to the TRAFAC class myosin-kinesin ATPase superfamily. Kinesin family. KIN-13 subfamily.</text>
</comment>
<dbReference type="AlphaFoldDB" id="A0A4P9WHF2"/>
<dbReference type="FunFam" id="3.40.850.10:FF:000012">
    <property type="entry name" value="Kinesin-like protein"/>
    <property type="match status" value="1"/>
</dbReference>
<dbReference type="OrthoDB" id="3176171at2759"/>
<dbReference type="GO" id="GO:0005524">
    <property type="term" value="F:ATP binding"/>
    <property type="evidence" value="ECO:0007669"/>
    <property type="project" value="UniProtKB-UniRule"/>
</dbReference>
<dbReference type="GO" id="GO:0016787">
    <property type="term" value="F:hydrolase activity"/>
    <property type="evidence" value="ECO:0007669"/>
    <property type="project" value="UniProtKB-KW"/>
</dbReference>
<evidence type="ECO:0000313" key="10">
    <source>
        <dbReference type="Proteomes" id="UP000269721"/>
    </source>
</evidence>
<dbReference type="CDD" id="cd01367">
    <property type="entry name" value="KISc_KIF2_like"/>
    <property type="match status" value="1"/>
</dbReference>
<dbReference type="PANTHER" id="PTHR47971">
    <property type="entry name" value="KINESIN-RELATED PROTEIN 6"/>
    <property type="match status" value="1"/>
</dbReference>
<dbReference type="InterPro" id="IPR036961">
    <property type="entry name" value="Kinesin_motor_dom_sf"/>
</dbReference>
<keyword evidence="2 6" id="KW-0547">Nucleotide-binding</keyword>
<dbReference type="InterPro" id="IPR001752">
    <property type="entry name" value="Kinesin_motor_dom"/>
</dbReference>
<keyword evidence="4 6" id="KW-0505">Motor protein</keyword>
<gene>
    <name evidence="9" type="ORF">BDK51DRAFT_16168</name>
</gene>
<dbReference type="PROSITE" id="PS50067">
    <property type="entry name" value="KINESIN_MOTOR_2"/>
    <property type="match status" value="1"/>
</dbReference>
<evidence type="ECO:0000256" key="2">
    <source>
        <dbReference type="ARBA" id="ARBA00022741"/>
    </source>
</evidence>
<dbReference type="PROSITE" id="PS00411">
    <property type="entry name" value="KINESIN_MOTOR_1"/>
    <property type="match status" value="1"/>
</dbReference>
<feature type="binding site" evidence="6">
    <location>
        <begin position="126"/>
        <end position="133"/>
    </location>
    <ligand>
        <name>ATP</name>
        <dbReference type="ChEBI" id="CHEBI:30616"/>
    </ligand>
</feature>
<evidence type="ECO:0000256" key="6">
    <source>
        <dbReference type="PROSITE-ProRule" id="PRU00283"/>
    </source>
</evidence>
<keyword evidence="10" id="KW-1185">Reference proteome</keyword>
<dbReference type="GO" id="GO:0007018">
    <property type="term" value="P:microtubule-based movement"/>
    <property type="evidence" value="ECO:0007669"/>
    <property type="project" value="InterPro"/>
</dbReference>
<dbReference type="InterPro" id="IPR019821">
    <property type="entry name" value="Kinesin_motor_CS"/>
</dbReference>
<organism evidence="9 10">
    <name type="scientific">Blyttiomyces helicus</name>
    <dbReference type="NCBI Taxonomy" id="388810"/>
    <lineage>
        <taxon>Eukaryota</taxon>
        <taxon>Fungi</taxon>
        <taxon>Fungi incertae sedis</taxon>
        <taxon>Chytridiomycota</taxon>
        <taxon>Chytridiomycota incertae sedis</taxon>
        <taxon>Chytridiomycetes</taxon>
        <taxon>Chytridiomycetes incertae sedis</taxon>
        <taxon>Blyttiomyces</taxon>
    </lineage>
</organism>
<evidence type="ECO:0000259" key="8">
    <source>
        <dbReference type="PROSITE" id="PS50067"/>
    </source>
</evidence>
<keyword evidence="1 7" id="KW-0493">Microtubule</keyword>
<dbReference type="SMART" id="SM00129">
    <property type="entry name" value="KISc"/>
    <property type="match status" value="1"/>
</dbReference>
<dbReference type="PANTHER" id="PTHR47971:SF20">
    <property type="entry name" value="KINESIN-LIKE PROTEIN KIF24"/>
    <property type="match status" value="1"/>
</dbReference>
<feature type="domain" description="Kinesin motor" evidence="8">
    <location>
        <begin position="37"/>
        <end position="358"/>
    </location>
</feature>
<evidence type="ECO:0000256" key="4">
    <source>
        <dbReference type="ARBA" id="ARBA00023175"/>
    </source>
</evidence>
<dbReference type="GO" id="GO:0008017">
    <property type="term" value="F:microtubule binding"/>
    <property type="evidence" value="ECO:0007669"/>
    <property type="project" value="InterPro"/>
</dbReference>
<dbReference type="EMBL" id="KZ995795">
    <property type="protein sequence ID" value="RKO89966.1"/>
    <property type="molecule type" value="Genomic_DNA"/>
</dbReference>
<name>A0A4P9WHF2_9FUNG</name>
<evidence type="ECO:0000256" key="5">
    <source>
        <dbReference type="ARBA" id="ARBA00061030"/>
    </source>
</evidence>
<protein>
    <recommendedName>
        <fullName evidence="7">Kinesin-like protein</fullName>
    </recommendedName>
</protein>
<feature type="non-terminal residue" evidence="9">
    <location>
        <position position="1"/>
    </location>
</feature>
<keyword evidence="3 6" id="KW-0067">ATP-binding</keyword>
<dbReference type="PRINTS" id="PR00380">
    <property type="entry name" value="KINESINHEAVY"/>
</dbReference>
<dbReference type="InterPro" id="IPR027417">
    <property type="entry name" value="P-loop_NTPase"/>
</dbReference>
<evidence type="ECO:0000313" key="9">
    <source>
        <dbReference type="EMBL" id="RKO89966.1"/>
    </source>
</evidence>